<dbReference type="EMBL" id="MRCE01000017">
    <property type="protein sequence ID" value="OKH36171.1"/>
    <property type="molecule type" value="Genomic_DNA"/>
</dbReference>
<comment type="caution">
    <text evidence="3">The sequence shown here is derived from an EMBL/GenBank/DDBJ whole genome shotgun (WGS) entry which is preliminary data.</text>
</comment>
<dbReference type="AlphaFoldDB" id="A0A1U7IGL4"/>
<dbReference type="PANTHER" id="PTHR36933">
    <property type="entry name" value="SLL0788 PROTEIN"/>
    <property type="match status" value="1"/>
</dbReference>
<accession>A0A1U7IGL4</accession>
<name>A0A1U7IGL4_9CYAN</name>
<dbReference type="RefSeq" id="WP_073594852.1">
    <property type="nucleotide sequence ID" value="NZ_MRCE01000017.1"/>
</dbReference>
<dbReference type="Proteomes" id="UP000185860">
    <property type="component" value="Unassembled WGS sequence"/>
</dbReference>
<organism evidence="3 4">
    <name type="scientific">[Phormidium ambiguum] IAM M-71</name>
    <dbReference type="NCBI Taxonomy" id="454136"/>
    <lineage>
        <taxon>Bacteria</taxon>
        <taxon>Bacillati</taxon>
        <taxon>Cyanobacteriota</taxon>
        <taxon>Cyanophyceae</taxon>
        <taxon>Oscillatoriophycideae</taxon>
        <taxon>Aerosakkonematales</taxon>
        <taxon>Aerosakkonemataceae</taxon>
        <taxon>Floridanema</taxon>
    </lineage>
</organism>
<dbReference type="PROSITE" id="PS51257">
    <property type="entry name" value="PROKAR_LIPOPROTEIN"/>
    <property type="match status" value="1"/>
</dbReference>
<reference evidence="3 4" key="1">
    <citation type="submission" date="2016-11" db="EMBL/GenBank/DDBJ databases">
        <title>Draft Genome Sequences of Nine Cyanobacterial Strains from Diverse Habitats.</title>
        <authorList>
            <person name="Zhu T."/>
            <person name="Hou S."/>
            <person name="Lu X."/>
            <person name="Hess W.R."/>
        </authorList>
    </citation>
    <scope>NUCLEOTIDE SEQUENCE [LARGE SCALE GENOMIC DNA]</scope>
    <source>
        <strain evidence="3 4">IAM M-71</strain>
    </source>
</reference>
<feature type="domain" description="DUF305" evidence="2">
    <location>
        <begin position="94"/>
        <end position="243"/>
    </location>
</feature>
<dbReference type="InterPro" id="IPR012347">
    <property type="entry name" value="Ferritin-like"/>
</dbReference>
<dbReference type="PANTHER" id="PTHR36933:SF1">
    <property type="entry name" value="SLL0788 PROTEIN"/>
    <property type="match status" value="1"/>
</dbReference>
<evidence type="ECO:0000256" key="1">
    <source>
        <dbReference type="SAM" id="MobiDB-lite"/>
    </source>
</evidence>
<evidence type="ECO:0000313" key="3">
    <source>
        <dbReference type="EMBL" id="OKH36171.1"/>
    </source>
</evidence>
<feature type="compositionally biased region" description="Polar residues" evidence="1">
    <location>
        <begin position="51"/>
        <end position="61"/>
    </location>
</feature>
<feature type="region of interest" description="Disordered" evidence="1">
    <location>
        <begin position="37"/>
        <end position="83"/>
    </location>
</feature>
<proteinExistence type="predicted"/>
<evidence type="ECO:0000313" key="4">
    <source>
        <dbReference type="Proteomes" id="UP000185860"/>
    </source>
</evidence>
<protein>
    <submittedName>
        <fullName evidence="3">DUF305 domain-containing protein</fullName>
    </submittedName>
</protein>
<dbReference type="Pfam" id="PF03713">
    <property type="entry name" value="DUF305"/>
    <property type="match status" value="1"/>
</dbReference>
<evidence type="ECO:0000259" key="2">
    <source>
        <dbReference type="Pfam" id="PF03713"/>
    </source>
</evidence>
<dbReference type="OrthoDB" id="517560at2"/>
<dbReference type="STRING" id="454136.NIES2119_17800"/>
<sequence length="250" mass="27711">MSMKLMQLTSMRIGFWAFTLVAIASFGGVLTACSTTPQTQNTPATDAGGKQAQTTSATDAGNKQDMQHGTGMDHGSGMNHSTAMDLGPADANYDLRFINAMTLHHQGAVEMAKEAQQKSTRPQIKTLANDIIKAQNKEISQLKQWRQAWYPNAGDKPMAHNAQTGQMMEMSSDQMKEMMMSGDLGAANTEFDLRFINAMIPHHQGAITMAQDALSKSKRPEIKQLAQEIITSQQKEIDQMKQWRQAWYNQ</sequence>
<dbReference type="InterPro" id="IPR005183">
    <property type="entry name" value="DUF305_CopM-like"/>
</dbReference>
<dbReference type="Gene3D" id="1.20.1260.10">
    <property type="match status" value="1"/>
</dbReference>
<gene>
    <name evidence="3" type="ORF">NIES2119_17800</name>
</gene>